<dbReference type="InterPro" id="IPR012349">
    <property type="entry name" value="Split_barrel_FMN-bd"/>
</dbReference>
<evidence type="ECO:0000313" key="2">
    <source>
        <dbReference type="Proteomes" id="UP001165283"/>
    </source>
</evidence>
<dbReference type="Proteomes" id="UP001165283">
    <property type="component" value="Unassembled WGS sequence"/>
</dbReference>
<dbReference type="SUPFAM" id="SSF50475">
    <property type="entry name" value="FMN-binding split barrel"/>
    <property type="match status" value="1"/>
</dbReference>
<comment type="caution">
    <text evidence="1">The sequence shown here is derived from an EMBL/GenBank/DDBJ whole genome shotgun (WGS) entry which is preliminary data.</text>
</comment>
<organism evidence="1 2">
    <name type="scientific">Pseudonocardia humida</name>
    <dbReference type="NCBI Taxonomy" id="2800819"/>
    <lineage>
        <taxon>Bacteria</taxon>
        <taxon>Bacillati</taxon>
        <taxon>Actinomycetota</taxon>
        <taxon>Actinomycetes</taxon>
        <taxon>Pseudonocardiales</taxon>
        <taxon>Pseudonocardiaceae</taxon>
        <taxon>Pseudonocardia</taxon>
    </lineage>
</organism>
<keyword evidence="2" id="KW-1185">Reference proteome</keyword>
<evidence type="ECO:0000313" key="1">
    <source>
        <dbReference type="EMBL" id="MCO1657588.1"/>
    </source>
</evidence>
<accession>A0ABT1A3S8</accession>
<reference evidence="1" key="1">
    <citation type="submission" date="2021-04" db="EMBL/GenBank/DDBJ databases">
        <title>Pseudonocardia sp. nov., isolated from sandy soil of mangrove forest.</title>
        <authorList>
            <person name="Zan Z."/>
            <person name="Huang R."/>
            <person name="Liu W."/>
        </authorList>
    </citation>
    <scope>NUCLEOTIDE SEQUENCE</scope>
    <source>
        <strain evidence="1">S2-4</strain>
    </source>
</reference>
<dbReference type="EMBL" id="JAGSOV010000044">
    <property type="protein sequence ID" value="MCO1657588.1"/>
    <property type="molecule type" value="Genomic_DNA"/>
</dbReference>
<sequence length="141" mass="15639">MSLVMTEQERQEFLAGVHVGVLAVERPGRAPLAVPIWYDYTPGGEVLLWIDRGSVKERLLREARRFSLNAQVETPPYKYATAEGPIVAIDGAPTEEQALGIAGRYLPADEAAAWVRDNLGDSSLLVRMRPEKWLSTDYAKA</sequence>
<protein>
    <submittedName>
        <fullName evidence="1">Pyridoxamine 5'-phosphate oxidase</fullName>
    </submittedName>
</protein>
<name>A0ABT1A3S8_9PSEU</name>
<proteinExistence type="predicted"/>
<gene>
    <name evidence="1" type="ORF">KDL28_21245</name>
</gene>
<dbReference type="Gene3D" id="2.30.110.10">
    <property type="entry name" value="Electron Transport, Fmn-binding Protein, Chain A"/>
    <property type="match status" value="1"/>
</dbReference>